<accession>A0ABS4TWD5</accession>
<evidence type="ECO:0000259" key="2">
    <source>
        <dbReference type="SMART" id="SM00854"/>
    </source>
</evidence>
<dbReference type="InterPro" id="IPR029052">
    <property type="entry name" value="Metallo-depent_PP-like"/>
</dbReference>
<proteinExistence type="inferred from homology"/>
<feature type="domain" description="Capsule synthesis protein CapA" evidence="2">
    <location>
        <begin position="6"/>
        <end position="142"/>
    </location>
</feature>
<dbReference type="RefSeq" id="WP_209645646.1">
    <property type="nucleotide sequence ID" value="NZ_JAGINW010000001.1"/>
</dbReference>
<reference evidence="3 4" key="1">
    <citation type="submission" date="2021-03" db="EMBL/GenBank/DDBJ databases">
        <title>Sequencing the genomes of 1000 actinobacteria strains.</title>
        <authorList>
            <person name="Klenk H.-P."/>
        </authorList>
    </citation>
    <scope>NUCLEOTIDE SEQUENCE [LARGE SCALE GENOMIC DNA]</scope>
    <source>
        <strain evidence="3 4">DSM 46670</strain>
    </source>
</reference>
<dbReference type="PANTHER" id="PTHR33393:SF11">
    <property type="entry name" value="POLYGLUTAMINE SYNTHESIS ACCESSORY PROTEIN RV0574C-RELATED"/>
    <property type="match status" value="1"/>
</dbReference>
<dbReference type="SMART" id="SM00854">
    <property type="entry name" value="PGA_cap"/>
    <property type="match status" value="1"/>
</dbReference>
<dbReference type="Proteomes" id="UP001519332">
    <property type="component" value="Unassembled WGS sequence"/>
</dbReference>
<dbReference type="InterPro" id="IPR019079">
    <property type="entry name" value="Capsule_synth_CapA"/>
</dbReference>
<keyword evidence="4" id="KW-1185">Reference proteome</keyword>
<sequence>MSPPVTVFLCGDVMTGRGVDQILPRPGDPRLWERFVRDARDYVGLAEAADGPIPRPVDVTWPWGDALRVIEEIAPDVRILNLETSITRRGEPARGKQIHYRMAPENVSCLTVARPDVCALANNHVLDFGHSGLEYLHAGHNSVGV</sequence>
<evidence type="ECO:0000313" key="3">
    <source>
        <dbReference type="EMBL" id="MBP2328707.1"/>
    </source>
</evidence>
<dbReference type="Pfam" id="PF09587">
    <property type="entry name" value="PGA_cap"/>
    <property type="match status" value="1"/>
</dbReference>
<comment type="caution">
    <text evidence="3">The sequence shown here is derived from an EMBL/GenBank/DDBJ whole genome shotgun (WGS) entry which is preliminary data.</text>
</comment>
<evidence type="ECO:0000313" key="4">
    <source>
        <dbReference type="Proteomes" id="UP001519332"/>
    </source>
</evidence>
<organism evidence="3 4">
    <name type="scientific">Kibdelosporangium banguiense</name>
    <dbReference type="NCBI Taxonomy" id="1365924"/>
    <lineage>
        <taxon>Bacteria</taxon>
        <taxon>Bacillati</taxon>
        <taxon>Actinomycetota</taxon>
        <taxon>Actinomycetes</taxon>
        <taxon>Pseudonocardiales</taxon>
        <taxon>Pseudonocardiaceae</taxon>
        <taxon>Kibdelosporangium</taxon>
    </lineage>
</organism>
<protein>
    <submittedName>
        <fullName evidence="3">Poly-gamma-glutamate capsule biosynthesis protein CapA/YwtB (Metallophosphatase superfamily)</fullName>
    </submittedName>
</protein>
<dbReference type="PANTHER" id="PTHR33393">
    <property type="entry name" value="POLYGLUTAMINE SYNTHESIS ACCESSORY PROTEIN RV0574C-RELATED"/>
    <property type="match status" value="1"/>
</dbReference>
<gene>
    <name evidence="3" type="ORF">JOF56_009092</name>
</gene>
<dbReference type="EMBL" id="JAGINW010000001">
    <property type="protein sequence ID" value="MBP2328707.1"/>
    <property type="molecule type" value="Genomic_DNA"/>
</dbReference>
<name>A0ABS4TWD5_9PSEU</name>
<dbReference type="SUPFAM" id="SSF56300">
    <property type="entry name" value="Metallo-dependent phosphatases"/>
    <property type="match status" value="1"/>
</dbReference>
<comment type="similarity">
    <text evidence="1">Belongs to the CapA family.</text>
</comment>
<evidence type="ECO:0000256" key="1">
    <source>
        <dbReference type="ARBA" id="ARBA00005662"/>
    </source>
</evidence>
<dbReference type="InterPro" id="IPR052169">
    <property type="entry name" value="CW_Biosynth-Accessory"/>
</dbReference>